<dbReference type="EMBL" id="JBEHCU010005742">
    <property type="protein sequence ID" value="KAL1398852.1"/>
    <property type="molecule type" value="Genomic_DNA"/>
</dbReference>
<dbReference type="Pfam" id="PF02854">
    <property type="entry name" value="MIF4G"/>
    <property type="match status" value="1"/>
</dbReference>
<feature type="compositionally biased region" description="Acidic residues" evidence="4">
    <location>
        <begin position="532"/>
        <end position="554"/>
    </location>
</feature>
<evidence type="ECO:0000256" key="4">
    <source>
        <dbReference type="SAM" id="MobiDB-lite"/>
    </source>
</evidence>
<feature type="compositionally biased region" description="Acidic residues" evidence="4">
    <location>
        <begin position="315"/>
        <end position="338"/>
    </location>
</feature>
<dbReference type="InterPro" id="IPR050781">
    <property type="entry name" value="CWC22_splicing_factor"/>
</dbReference>
<name>A0ABD1DH35_CULPP</name>
<feature type="compositionally biased region" description="Basic residues" evidence="4">
    <location>
        <begin position="1"/>
        <end position="10"/>
    </location>
</feature>
<dbReference type="Pfam" id="PF02847">
    <property type="entry name" value="MA3"/>
    <property type="match status" value="1"/>
</dbReference>
<dbReference type="PANTHER" id="PTHR18034">
    <property type="entry name" value="CELL CYCLE CONTROL PROTEIN CWF22-RELATED"/>
    <property type="match status" value="1"/>
</dbReference>
<keyword evidence="3" id="KW-0539">Nucleus</keyword>
<feature type="compositionally biased region" description="Acidic residues" evidence="4">
    <location>
        <begin position="274"/>
        <end position="298"/>
    </location>
</feature>
<evidence type="ECO:0000256" key="1">
    <source>
        <dbReference type="ARBA" id="ARBA00004604"/>
    </source>
</evidence>
<feature type="compositionally biased region" description="Basic residues" evidence="4">
    <location>
        <begin position="342"/>
        <end position="354"/>
    </location>
</feature>
<feature type="compositionally biased region" description="Basic and acidic residues" evidence="4">
    <location>
        <begin position="221"/>
        <end position="260"/>
    </location>
</feature>
<feature type="compositionally biased region" description="Basic residues" evidence="4">
    <location>
        <begin position="34"/>
        <end position="52"/>
    </location>
</feature>
<dbReference type="InterPro" id="IPR003890">
    <property type="entry name" value="MIF4G-like_typ-3"/>
</dbReference>
<evidence type="ECO:0000313" key="7">
    <source>
        <dbReference type="Proteomes" id="UP001562425"/>
    </source>
</evidence>
<evidence type="ECO:0000256" key="2">
    <source>
        <dbReference type="ARBA" id="ARBA00006856"/>
    </source>
</evidence>
<comment type="subcellular location">
    <subcellularLocation>
        <location evidence="1">Nucleus</location>
        <location evidence="1">Nucleolus</location>
    </subcellularLocation>
</comment>
<dbReference type="SMART" id="SM00543">
    <property type="entry name" value="MIF4G"/>
    <property type="match status" value="1"/>
</dbReference>
<dbReference type="Proteomes" id="UP001562425">
    <property type="component" value="Unassembled WGS sequence"/>
</dbReference>
<dbReference type="Gene3D" id="1.25.40.180">
    <property type="match status" value="1"/>
</dbReference>
<feature type="region of interest" description="Disordered" evidence="4">
    <location>
        <begin position="220"/>
        <end position="586"/>
    </location>
</feature>
<dbReference type="PROSITE" id="PS51366">
    <property type="entry name" value="MI"/>
    <property type="match status" value="1"/>
</dbReference>
<evidence type="ECO:0000313" key="6">
    <source>
        <dbReference type="EMBL" id="KAL1398852.1"/>
    </source>
</evidence>
<feature type="region of interest" description="Disordered" evidence="4">
    <location>
        <begin position="1"/>
        <end position="122"/>
    </location>
</feature>
<feature type="compositionally biased region" description="Basic and acidic residues" evidence="4">
    <location>
        <begin position="53"/>
        <end position="69"/>
    </location>
</feature>
<organism evidence="6 7">
    <name type="scientific">Culex pipiens pipiens</name>
    <name type="common">Northern house mosquito</name>
    <dbReference type="NCBI Taxonomy" id="38569"/>
    <lineage>
        <taxon>Eukaryota</taxon>
        <taxon>Metazoa</taxon>
        <taxon>Ecdysozoa</taxon>
        <taxon>Arthropoda</taxon>
        <taxon>Hexapoda</taxon>
        <taxon>Insecta</taxon>
        <taxon>Pterygota</taxon>
        <taxon>Neoptera</taxon>
        <taxon>Endopterygota</taxon>
        <taxon>Diptera</taxon>
        <taxon>Nematocera</taxon>
        <taxon>Culicoidea</taxon>
        <taxon>Culicidae</taxon>
        <taxon>Culicinae</taxon>
        <taxon>Culicini</taxon>
        <taxon>Culex</taxon>
        <taxon>Culex</taxon>
    </lineage>
</organism>
<keyword evidence="7" id="KW-1185">Reference proteome</keyword>
<proteinExistence type="inferred from homology"/>
<dbReference type="FunFam" id="1.25.40.180:FF:000032">
    <property type="entry name" value="Nucleolar MIF4G domain-containing protein 1"/>
    <property type="match status" value="1"/>
</dbReference>
<dbReference type="SUPFAM" id="SSF48371">
    <property type="entry name" value="ARM repeat"/>
    <property type="match status" value="1"/>
</dbReference>
<comment type="caution">
    <text evidence="6">The sequence shown here is derived from an EMBL/GenBank/DDBJ whole genome shotgun (WGS) entry which is preliminary data.</text>
</comment>
<protein>
    <recommendedName>
        <fullName evidence="5">MI domain-containing protein</fullName>
    </recommendedName>
</protein>
<feature type="compositionally biased region" description="Acidic residues" evidence="4">
    <location>
        <begin position="77"/>
        <end position="99"/>
    </location>
</feature>
<sequence length="1135" mass="129592">MKIRPQKHVRQGFSGKSKLQRRSQPKTRKEIRKEKRQQKKINRFNYHSRKRSDRYPGKDGEEDPLEKQKRGGKGSGSEEEEEWDDDDEEIDSDLGEDVGDEPKVEVRKGKGAVKSQMELEREEELRELKSYEQGLREKRISQLEAANAEDDAIIKKYEKLLKINRRKNKEGVPKSFNDGLDYALELCTEDSIRKMYDAAREAAEMEQNSEDEFADDMGEVLGKKEGGSVGKVEGKGKKKLGDKERKRMEKLKEVEKKYLGDDELDDGSLGGFDSELEIELASDYSENDELYDSEEDGPAVENKKKQKKKAKSESEPEEDSEFDEDVFGLDSEDSEVEESIPKKKKKDASKSKKKVQPEPEEDDDEDELRKLFANKKKNKDSSNGKQKQNKKKVQSESEPEEDSEFDEDVFGLDSEDEEPIPKKKKKDAVKSKKKAQPEPEEDDDDDELKKLFANKKKNIKSSNGKQKQNKKKVSSSESEPEEDSEFDEDVFGLDSEDEVEEPAPKSKKKDKKKVTFEKEVSKKKKKKAQSESEPEEDSEFDEDVFGGDSEDDGLDNILDGIGSGDEEEKAEGKNKEKPEVWEDIYGRKRDKDGNVIKEDAAATGGKYVPPHMRARMEAQNGPGDAKRQEKLARLKRTLKGQINRLAETNVHRIAIELDNLYMQNARFDMNNLLTTLILDAVVSNTLAPERMVLEHVLLVTILHANVGSEVGSHFLETVVERFHALIGQIAAFDVEDKTLDNCVLILCHLYTFAIFKNKLIYDVIDQLLASFCEKGVECILLVLRSIGFVLRKDDPLALKDMILKVQKRAAEAPAELKNDTRVKYMLDTLLAVKNNNMNKIPQYDPTLVEHFRKILKGMITSGKYVSSLNIGLDDLLNVEERGKWWLVGSAWIGDAGAGKRGAAKNGTPQEEGFSQQLLELARKQRMNTDDKRNVFCAIMSAEDYLDAFDKILRLAIKDQRIVASVIVHCALAEKDHNPYYSILSQKFCEYDRRYQLAIQYTIWDRLKDIQSLKQAPIRNLAKLLTHLIGEGGLALSVLKVIEFAEIDKLTLRLVRQTMLGLLLLDEENKCLQVFNRIAPSFKLKSFKDSLRLFLHHFLLKGSDRSGVPEEQMQLLNQRIKMAERMLDTSEARVQF</sequence>
<dbReference type="InterPro" id="IPR003891">
    <property type="entry name" value="Initiation_fac_eIF4g_MI"/>
</dbReference>
<feature type="compositionally biased region" description="Acidic residues" evidence="4">
    <location>
        <begin position="478"/>
        <end position="501"/>
    </location>
</feature>
<gene>
    <name evidence="6" type="ORF">pipiens_008625</name>
</gene>
<feature type="compositionally biased region" description="Basic residues" evidence="4">
    <location>
        <begin position="422"/>
        <end position="434"/>
    </location>
</feature>
<dbReference type="AlphaFoldDB" id="A0ABD1DH35"/>
<comment type="similarity">
    <text evidence="2">Belongs to the CWC22 family.</text>
</comment>
<feature type="compositionally biased region" description="Acidic residues" evidence="4">
    <location>
        <begin position="397"/>
        <end position="418"/>
    </location>
</feature>
<dbReference type="SMART" id="SM00544">
    <property type="entry name" value="MA3"/>
    <property type="match status" value="1"/>
</dbReference>
<reference evidence="6 7" key="1">
    <citation type="submission" date="2024-05" db="EMBL/GenBank/DDBJ databases">
        <title>Culex pipiens pipiens assembly and annotation.</title>
        <authorList>
            <person name="Alout H."/>
            <person name="Durand T."/>
        </authorList>
    </citation>
    <scope>NUCLEOTIDE SEQUENCE [LARGE SCALE GENOMIC DNA]</scope>
    <source>
        <strain evidence="6">HA-2024</strain>
        <tissue evidence="6">Whole body</tissue>
    </source>
</reference>
<evidence type="ECO:0000256" key="3">
    <source>
        <dbReference type="ARBA" id="ARBA00023242"/>
    </source>
</evidence>
<dbReference type="GO" id="GO:0005730">
    <property type="term" value="C:nucleolus"/>
    <property type="evidence" value="ECO:0007669"/>
    <property type="project" value="UniProtKB-SubCell"/>
</dbReference>
<feature type="compositionally biased region" description="Basic and acidic residues" evidence="4">
    <location>
        <begin position="570"/>
        <end position="586"/>
    </location>
</feature>
<dbReference type="InterPro" id="IPR016024">
    <property type="entry name" value="ARM-type_fold"/>
</dbReference>
<dbReference type="PANTHER" id="PTHR18034:SF4">
    <property type="entry name" value="NUCLEOLAR MIF4G DOMAIN-CONTAINING PROTEIN 1"/>
    <property type="match status" value="1"/>
</dbReference>
<evidence type="ECO:0000259" key="5">
    <source>
        <dbReference type="PROSITE" id="PS51366"/>
    </source>
</evidence>
<feature type="domain" description="MI" evidence="5">
    <location>
        <begin position="929"/>
        <end position="1043"/>
    </location>
</feature>
<accession>A0ABD1DH35</accession>